<proteinExistence type="predicted"/>
<dbReference type="AlphaFoldDB" id="A0A2P4UCL5"/>
<dbReference type="Gene3D" id="2.30.40.10">
    <property type="entry name" value="Urease, subunit C, domain 1"/>
    <property type="match status" value="1"/>
</dbReference>
<gene>
    <name evidence="1" type="ORF">BTM25_49900</name>
</gene>
<reference evidence="1 2" key="1">
    <citation type="journal article" date="2017" name="Chemistry">
        <title>Isolation, Biosynthesis and Chemical Modifications of Rubterolones A-F: Rare Tropolone Alkaloids from Actinomadura sp. 5-2.</title>
        <authorList>
            <person name="Guo H."/>
            <person name="Benndorf R."/>
            <person name="Leichnitz D."/>
            <person name="Klassen J.L."/>
            <person name="Vollmers J."/>
            <person name="Gorls H."/>
            <person name="Steinacker M."/>
            <person name="Weigel C."/>
            <person name="Dahse H.M."/>
            <person name="Kaster A.K."/>
            <person name="de Beer Z.W."/>
            <person name="Poulsen M."/>
            <person name="Beemelmanns C."/>
        </authorList>
    </citation>
    <scope>NUCLEOTIDE SEQUENCE [LARGE SCALE GENOMIC DNA]</scope>
    <source>
        <strain evidence="1 2">5-2</strain>
    </source>
</reference>
<organism evidence="1 2">
    <name type="scientific">Actinomadura rubteroloni</name>
    <dbReference type="NCBI Taxonomy" id="1926885"/>
    <lineage>
        <taxon>Bacteria</taxon>
        <taxon>Bacillati</taxon>
        <taxon>Actinomycetota</taxon>
        <taxon>Actinomycetes</taxon>
        <taxon>Streptosporangiales</taxon>
        <taxon>Thermomonosporaceae</taxon>
        <taxon>Actinomadura</taxon>
    </lineage>
</organism>
<dbReference type="EMBL" id="MTBP01000004">
    <property type="protein sequence ID" value="POM22785.1"/>
    <property type="molecule type" value="Genomic_DNA"/>
</dbReference>
<evidence type="ECO:0008006" key="3">
    <source>
        <dbReference type="Google" id="ProtNLM"/>
    </source>
</evidence>
<protein>
    <recommendedName>
        <fullName evidence="3">Protein Atu4866</fullName>
    </recommendedName>
</protein>
<comment type="caution">
    <text evidence="1">The sequence shown here is derived from an EMBL/GenBank/DDBJ whole genome shotgun (WGS) entry which is preliminary data.</text>
</comment>
<evidence type="ECO:0000313" key="2">
    <source>
        <dbReference type="Proteomes" id="UP000242367"/>
    </source>
</evidence>
<name>A0A2P4UCL5_9ACTN</name>
<accession>A0A2P4UCL5</accession>
<dbReference type="InterPro" id="IPR020955">
    <property type="entry name" value="Uncharacterised_Atu4866"/>
</dbReference>
<dbReference type="RefSeq" id="WP_103565473.1">
    <property type="nucleotide sequence ID" value="NZ_MTBP01000004.1"/>
</dbReference>
<dbReference type="Gene3D" id="2.40.128.290">
    <property type="entry name" value="Uncharacterised protein Atu4866, PF11512"/>
    <property type="match status" value="1"/>
</dbReference>
<sequence length="218" mass="23305">MAAPKIDRAALNDAAGPLLFVNATIHTLDPVIGDIETADLLLAGDKIAGVGPGLHTAAGDDGATVVDCSGLSIVPIAGLSTLAPGSPATFAVIDTHGRNAWEYVIWRPEHAVLVVVDGISRATTSSPAVPVARRRPAHSPYVGMWIDESGFLYQELTPDGRYDETRGGRPHAYQGSFWIDGNRIVYLDDLGFWAYGEFLDGVLHHAGYILHRAPQERS</sequence>
<dbReference type="GO" id="GO:0016810">
    <property type="term" value="F:hydrolase activity, acting on carbon-nitrogen (but not peptide) bonds"/>
    <property type="evidence" value="ECO:0007669"/>
    <property type="project" value="InterPro"/>
</dbReference>
<dbReference type="SUPFAM" id="SSF51338">
    <property type="entry name" value="Composite domain of metallo-dependent hydrolases"/>
    <property type="match status" value="1"/>
</dbReference>
<evidence type="ECO:0000313" key="1">
    <source>
        <dbReference type="EMBL" id="POM22785.1"/>
    </source>
</evidence>
<dbReference type="InterPro" id="IPR011059">
    <property type="entry name" value="Metal-dep_hydrolase_composite"/>
</dbReference>
<dbReference type="Pfam" id="PF11512">
    <property type="entry name" value="Atu4866"/>
    <property type="match status" value="1"/>
</dbReference>
<dbReference type="InterPro" id="IPR038646">
    <property type="entry name" value="Atu4866-like_sf"/>
</dbReference>
<keyword evidence="2" id="KW-1185">Reference proteome</keyword>
<dbReference type="Proteomes" id="UP000242367">
    <property type="component" value="Unassembled WGS sequence"/>
</dbReference>